<dbReference type="EMBL" id="CACSII010000001">
    <property type="protein sequence ID" value="CAA0082436.1"/>
    <property type="molecule type" value="Genomic_DNA"/>
</dbReference>
<evidence type="ECO:0000313" key="3">
    <source>
        <dbReference type="EMBL" id="CAA0117017.1"/>
    </source>
</evidence>
<gene>
    <name evidence="2" type="ORF">DPBNPPHM_00460</name>
    <name evidence="3" type="ORF">OPDIPICF_02003</name>
</gene>
<evidence type="ECO:0000313" key="4">
    <source>
        <dbReference type="Proteomes" id="UP000434580"/>
    </source>
</evidence>
<evidence type="ECO:0000256" key="1">
    <source>
        <dbReference type="SAM" id="SignalP"/>
    </source>
</evidence>
<feature type="signal peptide" evidence="1">
    <location>
        <begin position="1"/>
        <end position="19"/>
    </location>
</feature>
<evidence type="ECO:0000313" key="2">
    <source>
        <dbReference type="EMBL" id="CAA0082436.1"/>
    </source>
</evidence>
<name>A0A5S9MY92_9GAMM</name>
<organism evidence="2 4">
    <name type="scientific">BD1-7 clade bacterium</name>
    <dbReference type="NCBI Taxonomy" id="2029982"/>
    <lineage>
        <taxon>Bacteria</taxon>
        <taxon>Pseudomonadati</taxon>
        <taxon>Pseudomonadota</taxon>
        <taxon>Gammaproteobacteria</taxon>
        <taxon>Cellvibrionales</taxon>
        <taxon>Spongiibacteraceae</taxon>
        <taxon>BD1-7 clade</taxon>
    </lineage>
</organism>
<keyword evidence="1" id="KW-0732">Signal</keyword>
<protein>
    <recommendedName>
        <fullName evidence="6">Lipoprotein</fullName>
    </recommendedName>
</protein>
<keyword evidence="5" id="KW-1185">Reference proteome</keyword>
<proteinExistence type="predicted"/>
<feature type="chain" id="PRO_5036372845" description="Lipoprotein" evidence="1">
    <location>
        <begin position="20"/>
        <end position="39"/>
    </location>
</feature>
<dbReference type="EMBL" id="CACSIO010000023">
    <property type="protein sequence ID" value="CAA0117017.1"/>
    <property type="molecule type" value="Genomic_DNA"/>
</dbReference>
<evidence type="ECO:0008006" key="6">
    <source>
        <dbReference type="Google" id="ProtNLM"/>
    </source>
</evidence>
<reference evidence="4 5" key="1">
    <citation type="submission" date="2019-11" db="EMBL/GenBank/DDBJ databases">
        <authorList>
            <person name="Holert J."/>
        </authorList>
    </citation>
    <scope>NUCLEOTIDE SEQUENCE [LARGE SCALE GENOMIC DNA]</scope>
    <source>
        <strain evidence="2">BC5_2</strain>
        <strain evidence="3">SB11_3</strain>
    </source>
</reference>
<evidence type="ECO:0000313" key="5">
    <source>
        <dbReference type="Proteomes" id="UP000441399"/>
    </source>
</evidence>
<accession>A0A5S9MY92</accession>
<dbReference type="Proteomes" id="UP000434580">
    <property type="component" value="Unassembled WGS sequence"/>
</dbReference>
<dbReference type="PROSITE" id="PS51257">
    <property type="entry name" value="PROKAR_LIPOPROTEIN"/>
    <property type="match status" value="1"/>
</dbReference>
<dbReference type="AlphaFoldDB" id="A0A5S9MY92"/>
<dbReference type="Proteomes" id="UP000441399">
    <property type="component" value="Unassembled WGS sequence"/>
</dbReference>
<sequence>MKKLMTLAAAVLTSLMLSGCIESFVLNGEELVPQNEQEE</sequence>